<dbReference type="AlphaFoldDB" id="A0AAW1JKB1"/>
<reference evidence="1" key="1">
    <citation type="submission" date="2024-03" db="EMBL/GenBank/DDBJ databases">
        <title>WGS assembly of Saponaria officinalis var. Norfolk2.</title>
        <authorList>
            <person name="Jenkins J."/>
            <person name="Shu S."/>
            <person name="Grimwood J."/>
            <person name="Barry K."/>
            <person name="Goodstein D."/>
            <person name="Schmutz J."/>
            <person name="Leebens-Mack J."/>
            <person name="Osbourn A."/>
        </authorList>
    </citation>
    <scope>NUCLEOTIDE SEQUENCE [LARGE SCALE GENOMIC DNA]</scope>
    <source>
        <strain evidence="1">JIC</strain>
    </source>
</reference>
<dbReference type="Proteomes" id="UP001443914">
    <property type="component" value="Unassembled WGS sequence"/>
</dbReference>
<organism evidence="1 2">
    <name type="scientific">Saponaria officinalis</name>
    <name type="common">Common soapwort</name>
    <name type="synonym">Lychnis saponaria</name>
    <dbReference type="NCBI Taxonomy" id="3572"/>
    <lineage>
        <taxon>Eukaryota</taxon>
        <taxon>Viridiplantae</taxon>
        <taxon>Streptophyta</taxon>
        <taxon>Embryophyta</taxon>
        <taxon>Tracheophyta</taxon>
        <taxon>Spermatophyta</taxon>
        <taxon>Magnoliopsida</taxon>
        <taxon>eudicotyledons</taxon>
        <taxon>Gunneridae</taxon>
        <taxon>Pentapetalae</taxon>
        <taxon>Caryophyllales</taxon>
        <taxon>Caryophyllaceae</taxon>
        <taxon>Caryophylleae</taxon>
        <taxon>Saponaria</taxon>
    </lineage>
</organism>
<name>A0AAW1JKB1_SAPOF</name>
<protein>
    <submittedName>
        <fullName evidence="1">Uncharacterized protein</fullName>
    </submittedName>
</protein>
<gene>
    <name evidence="1" type="ORF">RND81_07G028900</name>
</gene>
<evidence type="ECO:0000313" key="1">
    <source>
        <dbReference type="EMBL" id="KAK9705039.1"/>
    </source>
</evidence>
<keyword evidence="2" id="KW-1185">Reference proteome</keyword>
<sequence length="101" mass="12034">MLILGRDQWITMKTTLKHLRLKILLLTIRERPRAGFWRTLVQSEDKFRNSLLASFHSRGYKMCAIYLTFFPCGLSRKKEKDRAVHCLHINTEQKLLEVIFN</sequence>
<evidence type="ECO:0000313" key="2">
    <source>
        <dbReference type="Proteomes" id="UP001443914"/>
    </source>
</evidence>
<accession>A0AAW1JKB1</accession>
<comment type="caution">
    <text evidence="1">The sequence shown here is derived from an EMBL/GenBank/DDBJ whole genome shotgun (WGS) entry which is preliminary data.</text>
</comment>
<proteinExistence type="predicted"/>
<dbReference type="EMBL" id="JBDFQZ010000007">
    <property type="protein sequence ID" value="KAK9705039.1"/>
    <property type="molecule type" value="Genomic_DNA"/>
</dbReference>